<protein>
    <recommendedName>
        <fullName evidence="1">Protein kinase domain-containing protein</fullName>
    </recommendedName>
</protein>
<dbReference type="SUPFAM" id="SSF56112">
    <property type="entry name" value="Protein kinase-like (PK-like)"/>
    <property type="match status" value="1"/>
</dbReference>
<dbReference type="GO" id="GO:0005524">
    <property type="term" value="F:ATP binding"/>
    <property type="evidence" value="ECO:0007669"/>
    <property type="project" value="InterPro"/>
</dbReference>
<dbReference type="PROSITE" id="PS50011">
    <property type="entry name" value="PROTEIN_KINASE_DOM"/>
    <property type="match status" value="1"/>
</dbReference>
<evidence type="ECO:0000313" key="2">
    <source>
        <dbReference type="EMBL" id="CAE2303201.1"/>
    </source>
</evidence>
<dbReference type="InterPro" id="IPR000719">
    <property type="entry name" value="Prot_kinase_dom"/>
</dbReference>
<dbReference type="PANTHER" id="PTHR23257">
    <property type="entry name" value="SERINE-THREONINE PROTEIN KINASE"/>
    <property type="match status" value="1"/>
</dbReference>
<dbReference type="AlphaFoldDB" id="A0A7S4KRG9"/>
<name>A0A7S4KRG9_GUITH</name>
<dbReference type="GO" id="GO:0004672">
    <property type="term" value="F:protein kinase activity"/>
    <property type="evidence" value="ECO:0007669"/>
    <property type="project" value="InterPro"/>
</dbReference>
<feature type="domain" description="Protein kinase" evidence="1">
    <location>
        <begin position="1"/>
        <end position="259"/>
    </location>
</feature>
<accession>A0A7S4KRG9</accession>
<reference evidence="2" key="1">
    <citation type="submission" date="2021-01" db="EMBL/GenBank/DDBJ databases">
        <authorList>
            <person name="Corre E."/>
            <person name="Pelletier E."/>
            <person name="Niang G."/>
            <person name="Scheremetjew M."/>
            <person name="Finn R."/>
            <person name="Kale V."/>
            <person name="Holt S."/>
            <person name="Cochrane G."/>
            <person name="Meng A."/>
            <person name="Brown T."/>
            <person name="Cohen L."/>
        </authorList>
    </citation>
    <scope>NUCLEOTIDE SEQUENCE</scope>
    <source>
        <strain evidence="2">CCMP 2712</strain>
    </source>
</reference>
<sequence>MGSIFMAILRGQTVAAKMLKKSETAGMQAYRDLITELDILISIGKHPNIVEFIGACIDDPQSPIVFEEYLSGPSVENFFIKKNSVRATPYKLPRNTIIGWILDMMRGLNFLHDRDPIIIHRDMKPGNLLLKADLSSLKLADFGMGKVVNQAMINSIVHTGHTGAVRYMAPEVYHVAKGHYTEKADIFSAAMIMWYIATGQRPNQGQGHNVEWRPDLNMVDWVELRPIIAQAWSAQPQMRPSALACIDLLLRLDGVNELLLVGSVPTASCTCTMM</sequence>
<dbReference type="EMBL" id="HBKN01021834">
    <property type="protein sequence ID" value="CAE2303201.1"/>
    <property type="molecule type" value="Transcribed_RNA"/>
</dbReference>
<organism evidence="2">
    <name type="scientific">Guillardia theta</name>
    <name type="common">Cryptophyte</name>
    <name type="synonym">Cryptomonas phi</name>
    <dbReference type="NCBI Taxonomy" id="55529"/>
    <lineage>
        <taxon>Eukaryota</taxon>
        <taxon>Cryptophyceae</taxon>
        <taxon>Pyrenomonadales</taxon>
        <taxon>Geminigeraceae</taxon>
        <taxon>Guillardia</taxon>
    </lineage>
</organism>
<dbReference type="SMART" id="SM00220">
    <property type="entry name" value="S_TKc"/>
    <property type="match status" value="1"/>
</dbReference>
<evidence type="ECO:0000259" key="1">
    <source>
        <dbReference type="PROSITE" id="PS50011"/>
    </source>
</evidence>
<gene>
    <name evidence="2" type="ORF">GTHE00462_LOCUS17129</name>
</gene>
<dbReference type="GO" id="GO:0007165">
    <property type="term" value="P:signal transduction"/>
    <property type="evidence" value="ECO:0007669"/>
    <property type="project" value="TreeGrafter"/>
</dbReference>
<dbReference type="GO" id="GO:0005737">
    <property type="term" value="C:cytoplasm"/>
    <property type="evidence" value="ECO:0007669"/>
    <property type="project" value="TreeGrafter"/>
</dbReference>
<dbReference type="PIRSF" id="PIRSF000654">
    <property type="entry name" value="Integrin-linked_kinase"/>
    <property type="match status" value="1"/>
</dbReference>
<dbReference type="PROSITE" id="PS00108">
    <property type="entry name" value="PROTEIN_KINASE_ST"/>
    <property type="match status" value="1"/>
</dbReference>
<proteinExistence type="predicted"/>
<dbReference type="InterPro" id="IPR050167">
    <property type="entry name" value="Ser_Thr_protein_kinase"/>
</dbReference>
<dbReference type="InterPro" id="IPR011009">
    <property type="entry name" value="Kinase-like_dom_sf"/>
</dbReference>
<dbReference type="Gene3D" id="1.10.510.10">
    <property type="entry name" value="Transferase(Phosphotransferase) domain 1"/>
    <property type="match status" value="1"/>
</dbReference>
<dbReference type="Pfam" id="PF00069">
    <property type="entry name" value="Pkinase"/>
    <property type="match status" value="1"/>
</dbReference>
<dbReference type="Gene3D" id="3.30.200.20">
    <property type="entry name" value="Phosphorylase Kinase, domain 1"/>
    <property type="match status" value="1"/>
</dbReference>
<dbReference type="InterPro" id="IPR008271">
    <property type="entry name" value="Ser/Thr_kinase_AS"/>
</dbReference>